<evidence type="ECO:0000313" key="4">
    <source>
        <dbReference type="Proteomes" id="UP001597419"/>
    </source>
</evidence>
<name>A0ABW5GY90_9PSEU</name>
<organism evidence="3 4">
    <name type="scientific">Amycolatopsis samaneae</name>
    <dbReference type="NCBI Taxonomy" id="664691"/>
    <lineage>
        <taxon>Bacteria</taxon>
        <taxon>Bacillati</taxon>
        <taxon>Actinomycetota</taxon>
        <taxon>Actinomycetes</taxon>
        <taxon>Pseudonocardiales</taxon>
        <taxon>Pseudonocardiaceae</taxon>
        <taxon>Amycolatopsis</taxon>
    </lineage>
</organism>
<dbReference type="Gene3D" id="2.60.40.1080">
    <property type="match status" value="1"/>
</dbReference>
<accession>A0ABW5GY90</accession>
<protein>
    <submittedName>
        <fullName evidence="3">Ig-like domain-containing protein</fullName>
    </submittedName>
</protein>
<reference evidence="4" key="1">
    <citation type="journal article" date="2019" name="Int. J. Syst. Evol. Microbiol.">
        <title>The Global Catalogue of Microorganisms (GCM) 10K type strain sequencing project: providing services to taxonomists for standard genome sequencing and annotation.</title>
        <authorList>
            <consortium name="The Broad Institute Genomics Platform"/>
            <consortium name="The Broad Institute Genome Sequencing Center for Infectious Disease"/>
            <person name="Wu L."/>
            <person name="Ma J."/>
        </authorList>
    </citation>
    <scope>NUCLEOTIDE SEQUENCE [LARGE SCALE GENOMIC DNA]</scope>
    <source>
        <strain evidence="4">CGMCC 4.7643</strain>
    </source>
</reference>
<evidence type="ECO:0000256" key="1">
    <source>
        <dbReference type="SAM" id="MobiDB-lite"/>
    </source>
</evidence>
<comment type="caution">
    <text evidence="3">The sequence shown here is derived from an EMBL/GenBank/DDBJ whole genome shotgun (WGS) entry which is preliminary data.</text>
</comment>
<dbReference type="Proteomes" id="UP001597419">
    <property type="component" value="Unassembled WGS sequence"/>
</dbReference>
<sequence>MYGTVAVAAPIGPLSAGEQLGVNHYTLGFGSAGSGTDALAGSGMALHGAFAYPPGKSLRFFDGANSQRAGTYDIAVKNGAGQPPERVTDVVASKAPPTTGSFDGSALWLGHSRFRAGGAPPVGSDSPPVSGTLAGGTAGTAETGTDVRADDSRLLAIPVRTNQVTTTSLLVSTQVYTPSHAGTSTYGIRPQPYLAREGGGSQWGLSDPGGLGTHQVDLSGVLDQWALLQVRADITTDGGTLPDPSDDSGRATFRYFLNGDQVGAAVTVDFRPSAMRDPRNTGAVLFGPGFGLTRGWQGDAPEVFLDNIAVDSIVPSGGAFRITSPAPGATIGGPTVFRVAGATGSVEYLLNGRPLYADGELIPPLPGPVHDLGWHTANWYNGTVTVEAVTRDASGRITGRTAPVPFKIANETPGVGLTDVSLVSPNPATTLHGNQVPWTVHTDHNLGQGQNHIWNFYVDGTPIPRTFAPVNDFTYTLDTTKLRNGKHELFFALTLEDARFAPFPALGATQVTVEVDNGHTLMGLRSQYKDVFLVPQETQRLQASEVYTDGVSNDVTASFSSSDPAIASVSPSGLVTANKPGFAEVTATRDGLSSVTRVAVREHHDAPQFTKSGQIVTAYQPDSTFMRTMFNLGQAEYTSPRNPALGGLAQQAGINTMTTGFYANPADGAARDFTLWAQGMQRFRKDITDVASQNNMSLYLTGDDIARTKTEAADSVCSAAACPQPTSQAKIRDALSWAASTGRTIGIDMVDEVTAAWGSTPTPTDGRWQSPPPSVADDAFTQLMATMNSTPRPRITWTALGIASADAVRNWTGNPSFSDYNGIYHSILTARGTYPSGQSTHEYIDGIDAGTIGRGDAFQPDKPSILLVSTTGPFYTKRGPGSHYTAGQDTLQGPGMRPASVAAGVAYAAIRGMSGVRAYGFDSTEWKDVRANANVGARDLQTGAGPTGVGAARWQAMSNVFNVVAGLEPYLLQPQANVIDLGDSVRTGAKRGPNGNALIAVNISEVPQQINASLTQYRTARPITRTRLVGDSKVLSETIPDTAADSLTLQPGEVIFWTFPH</sequence>
<dbReference type="RefSeq" id="WP_345406946.1">
    <property type="nucleotide sequence ID" value="NZ_BAABHG010000021.1"/>
</dbReference>
<dbReference type="Pfam" id="PF02368">
    <property type="entry name" value="Big_2"/>
    <property type="match status" value="1"/>
</dbReference>
<proteinExistence type="predicted"/>
<gene>
    <name evidence="3" type="ORF">ACFSYJ_43465</name>
</gene>
<dbReference type="EMBL" id="JBHUKU010000033">
    <property type="protein sequence ID" value="MFD2465534.1"/>
    <property type="molecule type" value="Genomic_DNA"/>
</dbReference>
<dbReference type="SMART" id="SM00635">
    <property type="entry name" value="BID_2"/>
    <property type="match status" value="1"/>
</dbReference>
<feature type="domain" description="BIG2" evidence="2">
    <location>
        <begin position="520"/>
        <end position="599"/>
    </location>
</feature>
<dbReference type="InterPro" id="IPR008964">
    <property type="entry name" value="Invasin/intimin_cell_adhesion"/>
</dbReference>
<evidence type="ECO:0000259" key="2">
    <source>
        <dbReference type="SMART" id="SM00635"/>
    </source>
</evidence>
<feature type="region of interest" description="Disordered" evidence="1">
    <location>
        <begin position="118"/>
        <end position="144"/>
    </location>
</feature>
<dbReference type="InterPro" id="IPR003343">
    <property type="entry name" value="Big_2"/>
</dbReference>
<keyword evidence="4" id="KW-1185">Reference proteome</keyword>
<dbReference type="SUPFAM" id="SSF49373">
    <property type="entry name" value="Invasin/intimin cell-adhesion fragments"/>
    <property type="match status" value="1"/>
</dbReference>
<feature type="compositionally biased region" description="Low complexity" evidence="1">
    <location>
        <begin position="118"/>
        <end position="132"/>
    </location>
</feature>
<evidence type="ECO:0000313" key="3">
    <source>
        <dbReference type="EMBL" id="MFD2465534.1"/>
    </source>
</evidence>